<gene>
    <name evidence="1" type="ORF">V8G54_008725</name>
</gene>
<protein>
    <submittedName>
        <fullName evidence="1">Uncharacterized protein</fullName>
    </submittedName>
</protein>
<evidence type="ECO:0000313" key="2">
    <source>
        <dbReference type="Proteomes" id="UP001374535"/>
    </source>
</evidence>
<accession>A0AAQ3P4P1</accession>
<name>A0AAQ3P4P1_VIGMU</name>
<dbReference type="EMBL" id="CP144699">
    <property type="protein sequence ID" value="WVZ21403.1"/>
    <property type="molecule type" value="Genomic_DNA"/>
</dbReference>
<keyword evidence="2" id="KW-1185">Reference proteome</keyword>
<evidence type="ECO:0000313" key="1">
    <source>
        <dbReference type="EMBL" id="WVZ21403.1"/>
    </source>
</evidence>
<dbReference type="AlphaFoldDB" id="A0AAQ3P4P1"/>
<reference evidence="1 2" key="1">
    <citation type="journal article" date="2023" name="Life. Sci Alliance">
        <title>Evolutionary insights into 3D genome organization and epigenetic landscape of Vigna mungo.</title>
        <authorList>
            <person name="Junaid A."/>
            <person name="Singh B."/>
            <person name="Bhatia S."/>
        </authorList>
    </citation>
    <scope>NUCLEOTIDE SEQUENCE [LARGE SCALE GENOMIC DNA]</scope>
    <source>
        <strain evidence="1">Urdbean</strain>
    </source>
</reference>
<sequence length="103" mass="11418">MGSEAASNMKIVLCKVRETKHKFLEPKACVQRGSIPMAKPERTEKPVMLVKPMAKAPPANSRLPNLPMHTTNTMFLMYPTRLIAAIGTPMSPILFNSSTTYQT</sequence>
<organism evidence="1 2">
    <name type="scientific">Vigna mungo</name>
    <name type="common">Black gram</name>
    <name type="synonym">Phaseolus mungo</name>
    <dbReference type="NCBI Taxonomy" id="3915"/>
    <lineage>
        <taxon>Eukaryota</taxon>
        <taxon>Viridiplantae</taxon>
        <taxon>Streptophyta</taxon>
        <taxon>Embryophyta</taxon>
        <taxon>Tracheophyta</taxon>
        <taxon>Spermatophyta</taxon>
        <taxon>Magnoliopsida</taxon>
        <taxon>eudicotyledons</taxon>
        <taxon>Gunneridae</taxon>
        <taxon>Pentapetalae</taxon>
        <taxon>rosids</taxon>
        <taxon>fabids</taxon>
        <taxon>Fabales</taxon>
        <taxon>Fabaceae</taxon>
        <taxon>Papilionoideae</taxon>
        <taxon>50 kb inversion clade</taxon>
        <taxon>NPAAA clade</taxon>
        <taxon>indigoferoid/millettioid clade</taxon>
        <taxon>Phaseoleae</taxon>
        <taxon>Vigna</taxon>
    </lineage>
</organism>
<proteinExistence type="predicted"/>
<dbReference type="Proteomes" id="UP001374535">
    <property type="component" value="Chromosome 2"/>
</dbReference>